<dbReference type="AlphaFoldDB" id="A0A4U0SGC4"/>
<dbReference type="Proteomes" id="UP000305778">
    <property type="component" value="Unassembled WGS sequence"/>
</dbReference>
<organism evidence="1 2">
    <name type="scientific">Actinacidiphila oryziradicis</name>
    <dbReference type="NCBI Taxonomy" id="2571141"/>
    <lineage>
        <taxon>Bacteria</taxon>
        <taxon>Bacillati</taxon>
        <taxon>Actinomycetota</taxon>
        <taxon>Actinomycetes</taxon>
        <taxon>Kitasatosporales</taxon>
        <taxon>Streptomycetaceae</taxon>
        <taxon>Actinacidiphila</taxon>
    </lineage>
</organism>
<proteinExistence type="predicted"/>
<dbReference type="Gene3D" id="1.25.40.10">
    <property type="entry name" value="Tetratricopeptide repeat domain"/>
    <property type="match status" value="3"/>
</dbReference>
<dbReference type="EMBL" id="SUMC01000030">
    <property type="protein sequence ID" value="TKA08502.1"/>
    <property type="molecule type" value="Genomic_DNA"/>
</dbReference>
<dbReference type="SUPFAM" id="SSF81901">
    <property type="entry name" value="HCP-like"/>
    <property type="match status" value="1"/>
</dbReference>
<dbReference type="InterPro" id="IPR011990">
    <property type="entry name" value="TPR-like_helical_dom_sf"/>
</dbReference>
<protein>
    <recommendedName>
        <fullName evidence="3">Tetratricopeptide repeat protein</fullName>
    </recommendedName>
</protein>
<evidence type="ECO:0008006" key="3">
    <source>
        <dbReference type="Google" id="ProtNLM"/>
    </source>
</evidence>
<sequence length="622" mass="66950">MDTFSRTERALAATRAARDPRLAQAVADRDYNVTEVLAGAPQMMRRYQQATDLHKTVVHAAVDARRLGIQGPLTIDLLRASARGYLTTVQPDDTWFDQALIELTSSTRRDDRATALLISLPTADHRGVLGYTVADYLLQQLARRRRSCQLTSLTWHAFVDHITDHDDRMRVADSAQRRLRYRTAEALYRTLTPGSARAAHTLAGLLVTQEKADEAFQVLRTAADAGDFFAAHRLAELLVGQEDTDEAIRVLRPAADAGDLLAANKLAELLFGQRHADEANRVLQSAASNSHAASSHPRTVCRLAELLAGQGYTDEAIQVLRPAADARHVEAARALAGLLAKQGNADALWARADAGDFSAAGELVRLLARQGNTEALRARADAGDSSAAWLLAGLLVEQGKADEAFQVLRPAADAGDLSAAVGLIELMVRQGKADEAFQVLRPAADTDDQFTIGELTEQRNIDTLRAAADAGDLYAARRLAGLLVGQGKTDEAIRALRSLADAGDLSAVIELTMLLAQQGDAATLRTLEETGEYSAAEARASRLAGQGNIDALRALADAGDSYAAYTLTDLLAMGADTYQLHEEVHAGTYGAVDHLIAFLAQNIGYERAEQLRTQGFDTDGPH</sequence>
<dbReference type="PANTHER" id="PTHR11102:SF160">
    <property type="entry name" value="ERAD-ASSOCIATED E3 UBIQUITIN-PROTEIN LIGASE COMPONENT HRD3"/>
    <property type="match status" value="1"/>
</dbReference>
<dbReference type="InterPro" id="IPR050767">
    <property type="entry name" value="Sel1_AlgK"/>
</dbReference>
<evidence type="ECO:0000313" key="2">
    <source>
        <dbReference type="Proteomes" id="UP000305778"/>
    </source>
</evidence>
<evidence type="ECO:0000313" key="1">
    <source>
        <dbReference type="EMBL" id="TKA08502.1"/>
    </source>
</evidence>
<reference evidence="1 2" key="1">
    <citation type="submission" date="2019-04" db="EMBL/GenBank/DDBJ databases">
        <title>Streptomyces oryziradicis sp. nov., a novel actinomycete isolated from rhizosphere soil of rice (Oryza sativa L.).</title>
        <authorList>
            <person name="Li C."/>
        </authorList>
    </citation>
    <scope>NUCLEOTIDE SEQUENCE [LARGE SCALE GENOMIC DNA]</scope>
    <source>
        <strain evidence="1 2">NEAU-C40</strain>
    </source>
</reference>
<dbReference type="OrthoDB" id="3964962at2"/>
<accession>A0A4U0SGC4</accession>
<name>A0A4U0SGC4_9ACTN</name>
<comment type="caution">
    <text evidence="1">The sequence shown here is derived from an EMBL/GenBank/DDBJ whole genome shotgun (WGS) entry which is preliminary data.</text>
</comment>
<keyword evidence="2" id="KW-1185">Reference proteome</keyword>
<gene>
    <name evidence="1" type="ORF">FCI23_27735</name>
</gene>
<dbReference type="PANTHER" id="PTHR11102">
    <property type="entry name" value="SEL-1-LIKE PROTEIN"/>
    <property type="match status" value="1"/>
</dbReference>
<dbReference type="RefSeq" id="WP_136726673.1">
    <property type="nucleotide sequence ID" value="NZ_SUMC01000030.1"/>
</dbReference>